<dbReference type="PANTHER" id="PTHR42916">
    <property type="entry name" value="2-SUCCINYL-5-ENOLPYRUVYL-6-HYDROXY-3-CYCLOHEXENE-1-CARBOXYLATE SYNTHASE"/>
    <property type="match status" value="1"/>
</dbReference>
<keyword evidence="1" id="KW-0456">Lyase</keyword>
<dbReference type="GO" id="GO:0016829">
    <property type="term" value="F:lyase activity"/>
    <property type="evidence" value="ECO:0007669"/>
    <property type="project" value="UniProtKB-KW"/>
</dbReference>
<dbReference type="InterPro" id="IPR000073">
    <property type="entry name" value="AB_hydrolase_1"/>
</dbReference>
<gene>
    <name evidence="3" type="ORF">UFOPK3674_01782</name>
</gene>
<dbReference type="PANTHER" id="PTHR42916:SF1">
    <property type="entry name" value="PROTEIN PHYLLO, CHLOROPLASTIC"/>
    <property type="match status" value="1"/>
</dbReference>
<name>A0A6J7JAC1_9ZZZZ</name>
<dbReference type="SUPFAM" id="SSF53474">
    <property type="entry name" value="alpha/beta-Hydrolases"/>
    <property type="match status" value="1"/>
</dbReference>
<dbReference type="Gene3D" id="3.40.50.1820">
    <property type="entry name" value="alpha/beta hydrolase"/>
    <property type="match status" value="1"/>
</dbReference>
<evidence type="ECO:0000259" key="2">
    <source>
        <dbReference type="Pfam" id="PF12697"/>
    </source>
</evidence>
<evidence type="ECO:0000313" key="3">
    <source>
        <dbReference type="EMBL" id="CAB4940245.1"/>
    </source>
</evidence>
<dbReference type="EMBL" id="CAFBMX010000009">
    <property type="protein sequence ID" value="CAB4940245.1"/>
    <property type="molecule type" value="Genomic_DNA"/>
</dbReference>
<sequence>MLETAVLLHGFGGTGRGWDPVADAIAERYRSLALDLRGHGGAAAARPVSIEHVVADILAAVPERFALAGYSMGGRVALHVALAAPQRVTRLILLSTSAGIEDDAARRARRAADEALAGQIEEEDDLDVFAARWLAQPLFADDSADAQARARADIARSTPAGLAAALRGLGPGAVGAVWDELPCLDVPTLLLSGERDPRYVALAERMATSLPHARAEVVAGVGHALVRVAPVAVARAIAAF</sequence>
<dbReference type="Pfam" id="PF12697">
    <property type="entry name" value="Abhydrolase_6"/>
    <property type="match status" value="1"/>
</dbReference>
<protein>
    <submittedName>
        <fullName evidence="3">Unannotated protein</fullName>
    </submittedName>
</protein>
<organism evidence="3">
    <name type="scientific">freshwater metagenome</name>
    <dbReference type="NCBI Taxonomy" id="449393"/>
    <lineage>
        <taxon>unclassified sequences</taxon>
        <taxon>metagenomes</taxon>
        <taxon>ecological metagenomes</taxon>
    </lineage>
</organism>
<proteinExistence type="predicted"/>
<dbReference type="InterPro" id="IPR029058">
    <property type="entry name" value="AB_hydrolase_fold"/>
</dbReference>
<dbReference type="AlphaFoldDB" id="A0A6J7JAC1"/>
<accession>A0A6J7JAC1</accession>
<reference evidence="3" key="1">
    <citation type="submission" date="2020-05" db="EMBL/GenBank/DDBJ databases">
        <authorList>
            <person name="Chiriac C."/>
            <person name="Salcher M."/>
            <person name="Ghai R."/>
            <person name="Kavagutti S V."/>
        </authorList>
    </citation>
    <scope>NUCLEOTIDE SEQUENCE</scope>
</reference>
<evidence type="ECO:0000256" key="1">
    <source>
        <dbReference type="ARBA" id="ARBA00023239"/>
    </source>
</evidence>
<feature type="domain" description="AB hydrolase-1" evidence="2">
    <location>
        <begin position="6"/>
        <end position="236"/>
    </location>
</feature>